<dbReference type="SUPFAM" id="SSF48498">
    <property type="entry name" value="Tetracyclin repressor-like, C-terminal domain"/>
    <property type="match status" value="1"/>
</dbReference>
<dbReference type="InterPro" id="IPR036271">
    <property type="entry name" value="Tet_transcr_reg_TetR-rel_C_sf"/>
</dbReference>
<evidence type="ECO:0000313" key="5">
    <source>
        <dbReference type="Proteomes" id="UP000319941"/>
    </source>
</evidence>
<accession>A0A558HUC5</accession>
<dbReference type="InterPro" id="IPR001647">
    <property type="entry name" value="HTH_TetR"/>
</dbReference>
<dbReference type="SUPFAM" id="SSF46689">
    <property type="entry name" value="Homeodomain-like"/>
    <property type="match status" value="1"/>
</dbReference>
<dbReference type="Pfam" id="PF00440">
    <property type="entry name" value="TetR_N"/>
    <property type="match status" value="1"/>
</dbReference>
<dbReference type="PRINTS" id="PR00455">
    <property type="entry name" value="HTHTETR"/>
</dbReference>
<proteinExistence type="predicted"/>
<organism evidence="4 5">
    <name type="scientific">Cobetia crustatorum</name>
    <dbReference type="NCBI Taxonomy" id="553385"/>
    <lineage>
        <taxon>Bacteria</taxon>
        <taxon>Pseudomonadati</taxon>
        <taxon>Pseudomonadota</taxon>
        <taxon>Gammaproteobacteria</taxon>
        <taxon>Oceanospirillales</taxon>
        <taxon>Halomonadaceae</taxon>
        <taxon>Cobetia</taxon>
    </lineage>
</organism>
<evidence type="ECO:0000256" key="2">
    <source>
        <dbReference type="PROSITE-ProRule" id="PRU00335"/>
    </source>
</evidence>
<protein>
    <submittedName>
        <fullName evidence="4">TetR family transcriptional regulator</fullName>
    </submittedName>
</protein>
<dbReference type="OrthoDB" id="6860332at2"/>
<keyword evidence="1 2" id="KW-0238">DNA-binding</keyword>
<comment type="caution">
    <text evidence="4">The sequence shown here is derived from an EMBL/GenBank/DDBJ whole genome shotgun (WGS) entry which is preliminary data.</text>
</comment>
<sequence length="206" mass="23369">MATRKSQIRKDNVGRILLAAEKVFALKGYVGASMVDIAAEVELPKSNLHYYFSTKEALYRAVLDGLLALWKEDALCFEAYDDPQLVLSTYIRAKMMHSRQRPYGSKVWASEIMQGAPVLGEELTIWLDEWAEMKKSRLRSWIAEGRIDNVDASAYLYMIWASTQHYADFDHQIAVLNRGCALSDREFEQAVQNVTRVLLKGVGLSA</sequence>
<dbReference type="Gene3D" id="1.10.357.10">
    <property type="entry name" value="Tetracycline Repressor, domain 2"/>
    <property type="match status" value="1"/>
</dbReference>
<keyword evidence="5" id="KW-1185">Reference proteome</keyword>
<evidence type="ECO:0000256" key="1">
    <source>
        <dbReference type="ARBA" id="ARBA00023125"/>
    </source>
</evidence>
<evidence type="ECO:0000259" key="3">
    <source>
        <dbReference type="PROSITE" id="PS50977"/>
    </source>
</evidence>
<name>A0A558HUC5_9GAMM</name>
<dbReference type="AlphaFoldDB" id="A0A558HUC5"/>
<dbReference type="EMBL" id="VNFH01000002">
    <property type="protein sequence ID" value="TVU72740.1"/>
    <property type="molecule type" value="Genomic_DNA"/>
</dbReference>
<dbReference type="Proteomes" id="UP000319941">
    <property type="component" value="Unassembled WGS sequence"/>
</dbReference>
<dbReference type="STRING" id="553385.GCA_000591415_01975"/>
<reference evidence="4 5" key="1">
    <citation type="submission" date="2019-07" db="EMBL/GenBank/DDBJ databases">
        <title>Diversity of Bacteria from Kongsfjorden, Arctic.</title>
        <authorList>
            <person name="Yu Y."/>
        </authorList>
    </citation>
    <scope>NUCLEOTIDE SEQUENCE [LARGE SCALE GENOMIC DNA]</scope>
    <source>
        <strain evidence="4 5">SM1923</strain>
    </source>
</reference>
<dbReference type="PANTHER" id="PTHR30328:SF54">
    <property type="entry name" value="HTH-TYPE TRANSCRIPTIONAL REPRESSOR SCO4008"/>
    <property type="match status" value="1"/>
</dbReference>
<feature type="DNA-binding region" description="H-T-H motif" evidence="2">
    <location>
        <begin position="33"/>
        <end position="52"/>
    </location>
</feature>
<dbReference type="Gene3D" id="1.10.10.60">
    <property type="entry name" value="Homeodomain-like"/>
    <property type="match status" value="1"/>
</dbReference>
<evidence type="ECO:0000313" key="4">
    <source>
        <dbReference type="EMBL" id="TVU72740.1"/>
    </source>
</evidence>
<dbReference type="Pfam" id="PF08362">
    <property type="entry name" value="TetR_C_3"/>
    <property type="match status" value="1"/>
</dbReference>
<dbReference type="GO" id="GO:0003677">
    <property type="term" value="F:DNA binding"/>
    <property type="evidence" value="ECO:0007669"/>
    <property type="project" value="UniProtKB-UniRule"/>
</dbReference>
<dbReference type="GO" id="GO:0045892">
    <property type="term" value="P:negative regulation of DNA-templated transcription"/>
    <property type="evidence" value="ECO:0007669"/>
    <property type="project" value="InterPro"/>
</dbReference>
<feature type="domain" description="HTH tetR-type" evidence="3">
    <location>
        <begin position="10"/>
        <end position="70"/>
    </location>
</feature>
<dbReference type="InterPro" id="IPR050109">
    <property type="entry name" value="HTH-type_TetR-like_transc_reg"/>
</dbReference>
<gene>
    <name evidence="4" type="ORF">FQP86_03450</name>
</gene>
<dbReference type="RefSeq" id="WP_024952059.1">
    <property type="nucleotide sequence ID" value="NZ_CAWOWR010000076.1"/>
</dbReference>
<dbReference type="PROSITE" id="PS50977">
    <property type="entry name" value="HTH_TETR_2"/>
    <property type="match status" value="1"/>
</dbReference>
<dbReference type="PANTHER" id="PTHR30328">
    <property type="entry name" value="TRANSCRIPTIONAL REPRESSOR"/>
    <property type="match status" value="1"/>
</dbReference>
<dbReference type="InterPro" id="IPR009057">
    <property type="entry name" value="Homeodomain-like_sf"/>
</dbReference>
<dbReference type="InterPro" id="IPR013573">
    <property type="entry name" value="Tscrpt_reg_YcdC_C"/>
</dbReference>